<feature type="compositionally biased region" description="Polar residues" evidence="1">
    <location>
        <begin position="1032"/>
        <end position="1041"/>
    </location>
</feature>
<reference evidence="2 3" key="1">
    <citation type="submission" date="2023-02" db="EMBL/GenBank/DDBJ databases">
        <title>LHISI_Scaffold_Assembly.</title>
        <authorList>
            <person name="Stuart O.P."/>
            <person name="Cleave R."/>
            <person name="Magrath M.J.L."/>
            <person name="Mikheyev A.S."/>
        </authorList>
    </citation>
    <scope>NUCLEOTIDE SEQUENCE [LARGE SCALE GENOMIC DNA]</scope>
    <source>
        <strain evidence="2">Daus_M_001</strain>
        <tissue evidence="2">Leg muscle</tissue>
    </source>
</reference>
<feature type="region of interest" description="Disordered" evidence="1">
    <location>
        <begin position="686"/>
        <end position="708"/>
    </location>
</feature>
<evidence type="ECO:0000313" key="2">
    <source>
        <dbReference type="EMBL" id="KAJ8878415.1"/>
    </source>
</evidence>
<feature type="region of interest" description="Disordered" evidence="1">
    <location>
        <begin position="72"/>
        <end position="100"/>
    </location>
</feature>
<dbReference type="EMBL" id="JARBHB010000007">
    <property type="protein sequence ID" value="KAJ8878415.1"/>
    <property type="molecule type" value="Genomic_DNA"/>
</dbReference>
<organism evidence="2 3">
    <name type="scientific">Dryococelus australis</name>
    <dbReference type="NCBI Taxonomy" id="614101"/>
    <lineage>
        <taxon>Eukaryota</taxon>
        <taxon>Metazoa</taxon>
        <taxon>Ecdysozoa</taxon>
        <taxon>Arthropoda</taxon>
        <taxon>Hexapoda</taxon>
        <taxon>Insecta</taxon>
        <taxon>Pterygota</taxon>
        <taxon>Neoptera</taxon>
        <taxon>Polyneoptera</taxon>
        <taxon>Phasmatodea</taxon>
        <taxon>Verophasmatodea</taxon>
        <taxon>Anareolatae</taxon>
        <taxon>Phasmatidae</taxon>
        <taxon>Eurycanthinae</taxon>
        <taxon>Dryococelus</taxon>
    </lineage>
</organism>
<feature type="region of interest" description="Disordered" evidence="1">
    <location>
        <begin position="228"/>
        <end position="259"/>
    </location>
</feature>
<feature type="region of interest" description="Disordered" evidence="1">
    <location>
        <begin position="824"/>
        <end position="883"/>
    </location>
</feature>
<feature type="compositionally biased region" description="Basic residues" evidence="1">
    <location>
        <begin position="442"/>
        <end position="455"/>
    </location>
</feature>
<sequence>MRALKSTHFTVNSLYRLSTNEIIRVTAKSPVGRLRAERREYCTPLRAPARSGDDALVTRGSVALKNSKQFVRTRPGRLSADSKQLTRGRPKPSISNQVGKENGAFPAAEANKQMAATRICTGRERFLLACDKRTASSYCRVFPMASARRLYPIGRRNHGELNMAAASRPETCETLTKDACRNTHLKTCWRRRNPRHFANSQLLQCNCFCVTVRAKTFLRRGAPVMRASLPFPSRRGPGRVRTCGQHDPKFQPPSKQEVRRRSTYKGPAHQTVPFFYSQTTSEQLPRQVSRVMGHDFRLAEEFLTCAALTEDDLLRGSMSTVDETSRTVETTLHNSFNSFFQKHRISKYIQKYLNPPPRVEVCYRYSINKVVVPHVDAARPEHCTSVPRSARSGDVALDARGTVACIAPGLLCLELGNRRQLDGGEVVDRSAPRGGGLEVKKRVPRQARRTNRPARAKSNQAAPDPVYELPGNLLEVDLRRQEVVEQPRVPHTVKDFGEYGAAPEYWGGGNEDARENQPTSTILRDDSHTRKSRSEHDGNRTLLALVGGEWCDHFTTAAPNSVRVKLRTGVLGTYFVSLQFHRATSAYGYEWLCQRVSHAVKGYIVEQKNASGKISEDVQLRSSAGRPERNHECWRIRAITDEQTLARPNSYALSPIRAAVMSARCGAGELGCGRVRWARNSWSHFQRRQRAPASSAPPSASRRARRGRDRKLALQTGVFVVSRLSALQERSVQNFKASARLTPQMRCGVFEIHFFLQGTNIKRPTNVPIYPKNTHLRLGLLSAFNALRTLETPYHSTSKWLLFKEMYLNKNTLDTYKKWSSAGMQGRGKWKTPEKTIGPVASPGAIPSCESESDPGGGGIEPGSPCREASSLTAQPPWPHKSTRGRCIEPCHRLSAIVHLGAMAHVMRVAVSPVSPARFSASNAENGTRQMDPLIDTNNNSNNIQKYRVSLLKEAPWDMVERGNEAGVQMTPKVGKGSGEDMLRDGIDTGTPLKDSSSRSWDPMRVIEVNMEQRRNKGAGEMGDSREKTRLPTASSGTIPTCENPVTRPGIEPDSPWWEASVLIAQPPAVPYLGENKHVSSSYCNDCPHMTWATSNNAMRAWVVALTRNLHIDAGMTWSIRDSSPTLSPLSTPTNRPVLNTAATLYPRAQSFMACRPFPRPGVHFLPHSLDTTIARAPFGRFLRSVLCAAAPARGLLEQVRGGGEGCHDRCTPDRRGVGPSRVVSRQPSWRGLAVQCRPLGTPREPGDSARPGQPPAARMAIYFPRPHFSCVVQSARAPARQLDTHYSFAIEKHLHRQPPAAQQTLAIILGLIWEQISHRWSLPLHSKLAKLLIYYARSRPPVAQSFCAGGSGFESRGNFRLLRSPAKVLLSAGILRHMQTKINHARELHQSGSALHSDQLRDTSAPEKINDKLVSQIMCEIQGCPSFVKINTEVTFARRIRIKTAVVSASFDVITPPLRTLGFEAGTFEVSAITIQRLLEYLGNYVLSLLLAPPGATSCNSEFGFRVCVCANGVEIALEAPLIQWRAVEFLQGKLVLAQCCTHCVHAAGTTNRSGGREKLPLTTAATHESAARHPLHLCCDVKWPSTFKWPMFTLANCYERRSDAPILRSPLMLVERRKTTRPALYRPVSARCFDIVVPDRWLAEGIIAVGLFAVVGAIPGFPVELAKVYPRQGSWPAHSTLKIRWTDSRVVCHVPKHVSPKLPAEISELRTCYRLLFAHSVVVGVTFNLTQENCVSIAEEVRKSSRRKLEDARNLRPRAVGRELFRVCILPVGEAYAAVVDIDVIGLDCIQRQRYRVVSRPSSGERSGEPSPTLPPPTFLSSKLREDYFFV</sequence>
<proteinExistence type="predicted"/>
<dbReference type="Proteomes" id="UP001159363">
    <property type="component" value="Chromosome 6"/>
</dbReference>
<gene>
    <name evidence="2" type="ORF">PR048_018993</name>
</gene>
<keyword evidence="3" id="KW-1185">Reference proteome</keyword>
<evidence type="ECO:0000313" key="3">
    <source>
        <dbReference type="Proteomes" id="UP001159363"/>
    </source>
</evidence>
<feature type="region of interest" description="Disordered" evidence="1">
    <location>
        <begin position="1016"/>
        <end position="1048"/>
    </location>
</feature>
<protein>
    <submittedName>
        <fullName evidence="2">Uncharacterized protein</fullName>
    </submittedName>
</protein>
<evidence type="ECO:0000256" key="1">
    <source>
        <dbReference type="SAM" id="MobiDB-lite"/>
    </source>
</evidence>
<name>A0ABQ9H287_9NEOP</name>
<feature type="compositionally biased region" description="Low complexity" evidence="1">
    <location>
        <begin position="691"/>
        <end position="701"/>
    </location>
</feature>
<feature type="region of interest" description="Disordered" evidence="1">
    <location>
        <begin position="426"/>
        <end position="467"/>
    </location>
</feature>
<feature type="compositionally biased region" description="Basic and acidic residues" evidence="1">
    <location>
        <begin position="523"/>
        <end position="537"/>
    </location>
</feature>
<feature type="region of interest" description="Disordered" evidence="1">
    <location>
        <begin position="508"/>
        <end position="537"/>
    </location>
</feature>
<accession>A0ABQ9H287</accession>
<comment type="caution">
    <text evidence="2">The sequence shown here is derived from an EMBL/GenBank/DDBJ whole genome shotgun (WGS) entry which is preliminary data.</text>
</comment>